<sequence length="353" mass="38332">MYNKSKIAIFRKAGTPVSIEECSIPELKQGELLVKNEYVTLCRSDISTYMGKRIEKSPTILGHEIVGRIVAVAPGAPAADLNGMLLHEGKRITWAIYASDPDSEMSRLGIPQKSPDLFKYGHEQLTETNTLNGGLAEYTIIRKNTPVIVLSEDVPVNAAAIINCSVSTVAGAIRLTGGVEGKRVALWGTGMLGIIACAQCREAGVREIIAVDINSERLALAGRFGATQTMKAGELDPSLLKADCTIDFSGNLASMGATVDALRIGGTAVWVGGVCPQEPIRLDTEKIVRNLYTIKGLHNYNADDFRAAVSFMEKHHADYPISELIYDGFTLDQTEEAFRYAIDNNPFRVGIHF</sequence>
<dbReference type="PANTHER" id="PTHR42940:SF3">
    <property type="entry name" value="ALCOHOL DEHYDROGENASE 1-RELATED"/>
    <property type="match status" value="1"/>
</dbReference>
<dbReference type="PANTHER" id="PTHR42940">
    <property type="entry name" value="ALCOHOL DEHYDROGENASE 1-RELATED"/>
    <property type="match status" value="1"/>
</dbReference>
<protein>
    <recommendedName>
        <fullName evidence="3">alcohol dehydrogenase</fullName>
        <ecNumber evidence="3">1.1.1.1</ecNumber>
    </recommendedName>
</protein>
<dbReference type="SUPFAM" id="SSF51735">
    <property type="entry name" value="NAD(P)-binding Rossmann-fold domains"/>
    <property type="match status" value="1"/>
</dbReference>
<reference evidence="11 12" key="1">
    <citation type="submission" date="2018-08" db="EMBL/GenBank/DDBJ databases">
        <title>A genome reference for cultivated species of the human gut microbiota.</title>
        <authorList>
            <person name="Zou Y."/>
            <person name="Xue W."/>
            <person name="Luo G."/>
        </authorList>
    </citation>
    <scope>NUCLEOTIDE SEQUENCE [LARGE SCALE GENOMIC DNA]</scope>
    <source>
        <strain evidence="11 12">AM42-38</strain>
    </source>
</reference>
<dbReference type="InterPro" id="IPR002328">
    <property type="entry name" value="ADH_Zn_CS"/>
</dbReference>
<evidence type="ECO:0000259" key="9">
    <source>
        <dbReference type="Pfam" id="PF00107"/>
    </source>
</evidence>
<dbReference type="SUPFAM" id="SSF50129">
    <property type="entry name" value="GroES-like"/>
    <property type="match status" value="1"/>
</dbReference>
<dbReference type="EC" id="1.1.1.1" evidence="3"/>
<dbReference type="Gene3D" id="3.90.180.10">
    <property type="entry name" value="Medium-chain alcohol dehydrogenases, catalytic domain"/>
    <property type="match status" value="1"/>
</dbReference>
<gene>
    <name evidence="11" type="ORF">DW921_00250</name>
</gene>
<dbReference type="InterPro" id="IPR011032">
    <property type="entry name" value="GroES-like_sf"/>
</dbReference>
<dbReference type="InterPro" id="IPR036291">
    <property type="entry name" value="NAD(P)-bd_dom_sf"/>
</dbReference>
<dbReference type="GO" id="GO:0004022">
    <property type="term" value="F:alcohol dehydrogenase (NAD+) activity"/>
    <property type="evidence" value="ECO:0007669"/>
    <property type="project" value="UniProtKB-EC"/>
</dbReference>
<evidence type="ECO:0000256" key="3">
    <source>
        <dbReference type="ARBA" id="ARBA00013190"/>
    </source>
</evidence>
<dbReference type="Gene3D" id="3.40.50.720">
    <property type="entry name" value="NAD(P)-binding Rossmann-like Domain"/>
    <property type="match status" value="1"/>
</dbReference>
<accession>A0A413T547</accession>
<keyword evidence="5 8" id="KW-0862">Zinc</keyword>
<evidence type="ECO:0000256" key="1">
    <source>
        <dbReference type="ARBA" id="ARBA00001947"/>
    </source>
</evidence>
<proteinExistence type="inferred from homology"/>
<keyword evidence="4 8" id="KW-0479">Metal-binding</keyword>
<comment type="similarity">
    <text evidence="2 8">Belongs to the zinc-containing alcohol dehydrogenase family.</text>
</comment>
<keyword evidence="6" id="KW-0560">Oxidoreductase</keyword>
<evidence type="ECO:0000256" key="5">
    <source>
        <dbReference type="ARBA" id="ARBA00022833"/>
    </source>
</evidence>
<dbReference type="Pfam" id="PF08240">
    <property type="entry name" value="ADH_N"/>
    <property type="match status" value="1"/>
</dbReference>
<dbReference type="GO" id="GO:0008270">
    <property type="term" value="F:zinc ion binding"/>
    <property type="evidence" value="ECO:0007669"/>
    <property type="project" value="InterPro"/>
</dbReference>
<evidence type="ECO:0000256" key="4">
    <source>
        <dbReference type="ARBA" id="ARBA00022723"/>
    </source>
</evidence>
<evidence type="ECO:0000256" key="2">
    <source>
        <dbReference type="ARBA" id="ARBA00008072"/>
    </source>
</evidence>
<dbReference type="PROSITE" id="PS00059">
    <property type="entry name" value="ADH_ZINC"/>
    <property type="match status" value="1"/>
</dbReference>
<evidence type="ECO:0000313" key="12">
    <source>
        <dbReference type="Proteomes" id="UP000283855"/>
    </source>
</evidence>
<dbReference type="Proteomes" id="UP000283855">
    <property type="component" value="Unassembled WGS sequence"/>
</dbReference>
<dbReference type="AlphaFoldDB" id="A0A413T547"/>
<dbReference type="RefSeq" id="WP_118399754.1">
    <property type="nucleotide sequence ID" value="NZ_CABJGD010000001.1"/>
</dbReference>
<comment type="caution">
    <text evidence="11">The sequence shown here is derived from an EMBL/GenBank/DDBJ whole genome shotgun (WGS) entry which is preliminary data.</text>
</comment>
<dbReference type="EMBL" id="QSFT01000001">
    <property type="protein sequence ID" value="RHA78931.1"/>
    <property type="molecule type" value="Genomic_DNA"/>
</dbReference>
<evidence type="ECO:0000256" key="6">
    <source>
        <dbReference type="ARBA" id="ARBA00023002"/>
    </source>
</evidence>
<keyword evidence="7" id="KW-0520">NAD</keyword>
<dbReference type="InterPro" id="IPR013154">
    <property type="entry name" value="ADH-like_N"/>
</dbReference>
<evidence type="ECO:0000256" key="7">
    <source>
        <dbReference type="ARBA" id="ARBA00023027"/>
    </source>
</evidence>
<evidence type="ECO:0000313" key="11">
    <source>
        <dbReference type="EMBL" id="RHA78931.1"/>
    </source>
</evidence>
<dbReference type="GO" id="GO:0005737">
    <property type="term" value="C:cytoplasm"/>
    <property type="evidence" value="ECO:0007669"/>
    <property type="project" value="TreeGrafter"/>
</dbReference>
<dbReference type="InterPro" id="IPR013149">
    <property type="entry name" value="ADH-like_C"/>
</dbReference>
<comment type="cofactor">
    <cofactor evidence="1 8">
        <name>Zn(2+)</name>
        <dbReference type="ChEBI" id="CHEBI:29105"/>
    </cofactor>
</comment>
<feature type="domain" description="Alcohol dehydrogenase-like C-terminal" evidence="9">
    <location>
        <begin position="192"/>
        <end position="313"/>
    </location>
</feature>
<dbReference type="Pfam" id="PF00107">
    <property type="entry name" value="ADH_zinc_N"/>
    <property type="match status" value="1"/>
</dbReference>
<evidence type="ECO:0000259" key="10">
    <source>
        <dbReference type="Pfam" id="PF08240"/>
    </source>
</evidence>
<name>A0A413T547_9BACT</name>
<feature type="domain" description="Alcohol dehydrogenase-like N-terminal" evidence="10">
    <location>
        <begin position="29"/>
        <end position="145"/>
    </location>
</feature>
<organism evidence="11 12">
    <name type="scientific">Phocaeicola coprophilus</name>
    <dbReference type="NCBI Taxonomy" id="387090"/>
    <lineage>
        <taxon>Bacteria</taxon>
        <taxon>Pseudomonadati</taxon>
        <taxon>Bacteroidota</taxon>
        <taxon>Bacteroidia</taxon>
        <taxon>Bacteroidales</taxon>
        <taxon>Bacteroidaceae</taxon>
        <taxon>Phocaeicola</taxon>
    </lineage>
</organism>
<evidence type="ECO:0000256" key="8">
    <source>
        <dbReference type="RuleBase" id="RU361277"/>
    </source>
</evidence>